<organism evidence="1">
    <name type="scientific">Catovirus CTV1</name>
    <dbReference type="NCBI Taxonomy" id="1977631"/>
    <lineage>
        <taxon>Viruses</taxon>
        <taxon>Varidnaviria</taxon>
        <taxon>Bamfordvirae</taxon>
        <taxon>Nucleocytoviricota</taxon>
        <taxon>Megaviricetes</taxon>
        <taxon>Imitervirales</taxon>
        <taxon>Mimiviridae</taxon>
        <taxon>Klosneuvirinae</taxon>
        <taxon>Catovirus</taxon>
    </lineage>
</organism>
<name>A0A1V0SAA1_9VIRU</name>
<gene>
    <name evidence="1" type="ORF">Catovirus_1_686</name>
</gene>
<reference evidence="1" key="1">
    <citation type="journal article" date="2017" name="Science">
        <title>Giant viruses with an expanded complement of translation system components.</title>
        <authorList>
            <person name="Schulz F."/>
            <person name="Yutin N."/>
            <person name="Ivanova N.N."/>
            <person name="Ortega D.R."/>
            <person name="Lee T.K."/>
            <person name="Vierheilig J."/>
            <person name="Daims H."/>
            <person name="Horn M."/>
            <person name="Wagner M."/>
            <person name="Jensen G.J."/>
            <person name="Kyrpides N.C."/>
            <person name="Koonin E.V."/>
            <person name="Woyke T."/>
        </authorList>
    </citation>
    <scope>NUCLEOTIDE SEQUENCE</scope>
    <source>
        <strain evidence="1">CTV1</strain>
    </source>
</reference>
<protein>
    <submittedName>
        <fullName evidence="1">Uncharacterized protein</fullName>
    </submittedName>
</protein>
<evidence type="ECO:0000313" key="1">
    <source>
        <dbReference type="EMBL" id="ARF08636.1"/>
    </source>
</evidence>
<accession>A0A1V0SAA1</accession>
<proteinExistence type="predicted"/>
<sequence length="70" mass="8467">MSKFMIYLNQYIGLDIKIKNSYFNKVISNLTNELKNMKTQEVIDIIKENRHKMSNEHADYLYLLLKPLDW</sequence>
<dbReference type="EMBL" id="KY684083">
    <property type="protein sequence ID" value="ARF08636.1"/>
    <property type="molecule type" value="Genomic_DNA"/>
</dbReference>